<keyword evidence="4" id="KW-1185">Reference proteome</keyword>
<evidence type="ECO:0000313" key="4">
    <source>
        <dbReference type="Proteomes" id="UP000005947"/>
    </source>
</evidence>
<organism evidence="3 4">
    <name type="scientific">Fannyhessea vaginae DSM 15829</name>
    <dbReference type="NCBI Taxonomy" id="525256"/>
    <lineage>
        <taxon>Bacteria</taxon>
        <taxon>Bacillati</taxon>
        <taxon>Actinomycetota</taxon>
        <taxon>Coriobacteriia</taxon>
        <taxon>Coriobacteriales</taxon>
        <taxon>Atopobiaceae</taxon>
        <taxon>Fannyhessea</taxon>
    </lineage>
</organism>
<dbReference type="EMBL" id="ACGK02000002">
    <property type="protein sequence ID" value="EGF22882.1"/>
    <property type="molecule type" value="Genomic_DNA"/>
</dbReference>
<reference evidence="3 4" key="1">
    <citation type="submission" date="2011-02" db="EMBL/GenBank/DDBJ databases">
        <authorList>
            <person name="Muzny D."/>
            <person name="Qin X."/>
            <person name="Buhay C."/>
            <person name="Dugan-Rocha S."/>
            <person name="Ding Y."/>
            <person name="Chen G."/>
            <person name="Hawes A."/>
            <person name="Holder M."/>
            <person name="Jhangiani S."/>
            <person name="Johnson A."/>
            <person name="Khan Z."/>
            <person name="Li Z."/>
            <person name="Liu W."/>
            <person name="Liu X."/>
            <person name="Perez L."/>
            <person name="Shen H."/>
            <person name="Wang Q."/>
            <person name="Watt J."/>
            <person name="Xi L."/>
            <person name="Xin Y."/>
            <person name="Zhou J."/>
            <person name="Deng J."/>
            <person name="Jiang H."/>
            <person name="Liu Y."/>
            <person name="Qu J."/>
            <person name="Song X.-Z."/>
            <person name="Zhang L."/>
            <person name="Villasana D."/>
            <person name="Johnson A."/>
            <person name="Liu J."/>
            <person name="Liyanage D."/>
            <person name="Lorensuhewa L."/>
            <person name="Robinson T."/>
            <person name="Song A."/>
            <person name="Song B.-B."/>
            <person name="Dinh H."/>
            <person name="Thornton R."/>
            <person name="Coyle M."/>
            <person name="Francisco L."/>
            <person name="Jackson L."/>
            <person name="Javaid M."/>
            <person name="Korchina V."/>
            <person name="Kovar C."/>
            <person name="Mata R."/>
            <person name="Mathew T."/>
            <person name="Ngo R."/>
            <person name="Nguyen L."/>
            <person name="Nguyen N."/>
            <person name="Okwuonu G."/>
            <person name="Ongeri F."/>
            <person name="Pham C."/>
            <person name="Simmons D."/>
            <person name="Wilczek-Boney K."/>
            <person name="Hale W."/>
            <person name="Jakkamsetti A."/>
            <person name="Pham P."/>
            <person name="Ruth R."/>
            <person name="San Lucas F."/>
            <person name="Warren J."/>
            <person name="Zhang J."/>
            <person name="Zhao Z."/>
            <person name="Zhou C."/>
            <person name="Zhu D."/>
            <person name="Lee S."/>
            <person name="Bess C."/>
            <person name="Blankenburg K."/>
            <person name="Forbes L."/>
            <person name="Fu Q."/>
            <person name="Gubbala S."/>
            <person name="Hirani K."/>
            <person name="Jayaseelan J.C."/>
            <person name="Lara F."/>
            <person name="Munidasa M."/>
            <person name="Palculict T."/>
            <person name="Patil S."/>
            <person name="Pu L.-L."/>
            <person name="Saada N."/>
            <person name="Tang L."/>
            <person name="Weissenberger G."/>
            <person name="Zhu Y."/>
            <person name="Hemphill L."/>
            <person name="Shang Y."/>
            <person name="Youmans B."/>
            <person name="Ayvaz T."/>
            <person name="Ross M."/>
            <person name="Santibanez J."/>
            <person name="Aqrawi P."/>
            <person name="Gross S."/>
            <person name="Joshi V."/>
            <person name="Fowler G."/>
            <person name="Nazareth L."/>
            <person name="Reid J."/>
            <person name="Worley K."/>
            <person name="Petrosino J."/>
            <person name="Highlander S."/>
            <person name="Gibbs R."/>
        </authorList>
    </citation>
    <scope>NUCLEOTIDE SEQUENCE [LARGE SCALE GENOMIC DNA]</scope>
    <source>
        <strain evidence="3 4">DSM 15829</strain>
    </source>
</reference>
<evidence type="ECO:0000313" key="3">
    <source>
        <dbReference type="EMBL" id="EGF22882.1"/>
    </source>
</evidence>
<keyword evidence="2" id="KW-0472">Membrane</keyword>
<evidence type="ECO:0000256" key="2">
    <source>
        <dbReference type="SAM" id="Phobius"/>
    </source>
</evidence>
<feature type="region of interest" description="Disordered" evidence="1">
    <location>
        <begin position="1740"/>
        <end position="1759"/>
    </location>
</feature>
<feature type="transmembrane region" description="Helical" evidence="2">
    <location>
        <begin position="1717"/>
        <end position="1738"/>
    </location>
</feature>
<protein>
    <submittedName>
        <fullName evidence="3">Repeat protein</fullName>
    </submittedName>
</protein>
<dbReference type="Proteomes" id="UP000005947">
    <property type="component" value="Unassembled WGS sequence"/>
</dbReference>
<dbReference type="OrthoDB" id="3196290at2"/>
<proteinExistence type="predicted"/>
<sequence length="1759" mass="196777">MIFEYKRKNVSVRFNVDEITQVKDSSNTQASTQEPYGTNVRKFAHKYNEGVTKNPPATGKHFASSYTFTLNDKTYTFSRPDNIPEDYEFAGWSLDPTGTNKLATTKADGTAYTAQELADLLKKSPEEIAKVLGNIPLETNGITLYASWKRVDTIHTIDVDMARPDAPEHTLVKVKHAGHAKRAKLGVQGDQTTTEQDCFPAVAERPGYIFNGWMQQYIKPDGSVQWLPFAFSSPILEDLHIKAQWIEDKRVSGTMSHVFLREGYTAEDYKKAKDTNNQEELKKMVADIQTNVLTNLRPCSSYAAEAVYRSGNYYPDHTYTTFMVSEDEKNNNAEFVYTPYAIRRFTVHYKDAAGHELRTPEVFVSNRLTFDVAHAKTILGYRLQSNQALARQLHFEADEHGAYKNNYDVDFIYDDVRILSRTNGDQITPDDYSRLQFDTQTTELSMQNGKVISTPSHTDGGNLAPFNGTNTGDTGKTTNTLTFDVVKGIKAYEAPLPTPHAKEGYTFTGWTSKVVFAKGETSVDGANRLPVYSEEFPYKVVYTAHFTKTQIAFVGGDTTTEAPEGYYKVTYSADQNGRLSRQISDGRGGTKTETLDTLTNVVVLDKYKDNVIEAPVAVPDKGFEEKGDFEFKGRDAKDRTYIKHFEMIEPKAVEKRYVLPGHLLLQANQSAKDLIANNNIYADADDNETGARAATYEFCDEHGNKAFLDIKTPGEHKIFIKVTAGREKSRISKMVPFFYEVMPQLMFGKEFNAKGYPAEYANKYKKITFTSHTQQGVLTGKDQTSPQGESETLETYVYTGDKAPENYQLDLPSATGKDYTQAGYHWVFRGWRIVDDPTQPDVTDFKTFKPNILPQARYEQITKPTGNIIYQAVYEKIPYITQQSDNGNVPPDSVVVSFQPANGRIWKDGTAGPKVYYIRKGMDISKLDKNGVPIADGDTSKTSILDYLGAQLYGYQGSWSKSSMQGIAGDEHVGDKPGEWLANNAFQEFVAHQTDVVIPRLMSERAVLTGANLPQARDYIENMKELLQDTLKDDDNDGKPDDDAISIEYTSSPSTAKAGTYTVTFKAIIKHKDTDKNKEYRLTSVLKVMPKTLSAEAAETLINSIDAKTQANPTAPALTEEETLFKNHYVPVAFESDEAQGELLGGDTKKSFTRYVVADQTGTTKIKISVPQVLAKLNQKDNQGKGFDYKFVGWEKVNANQTGTDPQVDISPDKRAITEQFKGKTTYRAIFEKVYHILDSSEVDTVPAGYVPVAVLPAPGHTWEDGSRDPYIKYVKSGSSIKDTIEAMQKQLSGFIDWTIYDANSKEITDPQDIADRKPTRARTFIARQSELPQIHVKNDVVVTVGDAMPAYANMVEDITKVDPKTGKPQLDAHGNQLTINALKAFTDRTINKRFAGWKTAEDGYKNIKTDKAGTYNVRFGLMYYTDAWDMNADGTPKRDKQGNPLFKTETIWVNVPVRVLPRVIPEQHFPAQDTPEAEFIKHNYTKVMYRVALNDHGRLTSPFTTFYVRRGYTIDPNALLYFDKELRSAHTQGNEEIGVPSTQADTGYTFFDWQKLVANDKGDVVYLAHFHKLPIAHFTLESTTEAEQPFTTKLIGDVQNHPRLKAGSIVPDGIHVNCEGETCTISGTAHINDWEDGEEQRVIELHFEAVDERQADAYGRTSYGLKKDITVRIVVTRPHKTTHPQAPAVYDKPALPKVGTGTPRHARLPQTSDPTLAAHAAGLLGMGVGMITAVALARKKERHGSNHASKKHLDSRDS</sequence>
<name>F1T5X7_9ACTN</name>
<evidence type="ECO:0000256" key="1">
    <source>
        <dbReference type="SAM" id="MobiDB-lite"/>
    </source>
</evidence>
<comment type="caution">
    <text evidence="3">The sequence shown here is derived from an EMBL/GenBank/DDBJ whole genome shotgun (WGS) entry which is preliminary data.</text>
</comment>
<keyword evidence="2" id="KW-1133">Transmembrane helix</keyword>
<keyword evidence="2" id="KW-0812">Transmembrane</keyword>
<accession>F1T5X7</accession>
<gene>
    <name evidence="3" type="ORF">HMPREF0091_10877</name>
</gene>